<dbReference type="Gene3D" id="2.160.20.10">
    <property type="entry name" value="Single-stranded right-handed beta-helix, Pectin lyase-like"/>
    <property type="match status" value="1"/>
</dbReference>
<accession>A0A0A0RMM0</accession>
<evidence type="ECO:0000256" key="1">
    <source>
        <dbReference type="ARBA" id="ARBA00004328"/>
    </source>
</evidence>
<dbReference type="InterPro" id="IPR012334">
    <property type="entry name" value="Pectin_lyas_fold"/>
</dbReference>
<reference evidence="3 4" key="1">
    <citation type="submission" date="2014-07" db="EMBL/GenBank/DDBJ databases">
        <title>Complete Genome of Bacillus megaterium Myophage Mater.</title>
        <authorList>
            <person name="Lancaster J.C."/>
            <person name="Hodde M.K."/>
            <person name="Hernandez A.C."/>
            <person name="Everett G.F.K."/>
        </authorList>
    </citation>
    <scope>NUCLEOTIDE SEQUENCE [LARGE SCALE GENOMIC DNA]</scope>
</reference>
<keyword evidence="2" id="KW-0946">Virion</keyword>
<comment type="subcellular location">
    <subcellularLocation>
        <location evidence="1">Virion</location>
    </subcellularLocation>
</comment>
<organism evidence="3 4">
    <name type="scientific">Bacillus phage Mater</name>
    <dbReference type="NCBI Taxonomy" id="1540090"/>
    <lineage>
        <taxon>Viruses</taxon>
        <taxon>Duplodnaviria</taxon>
        <taxon>Heunggongvirae</taxon>
        <taxon>Uroviricota</taxon>
        <taxon>Caudoviricetes</taxon>
        <taxon>Herelleviridae</taxon>
        <taxon>Bastillevirinae</taxon>
        <taxon>Matervirus</taxon>
        <taxon>Matervirus mater</taxon>
    </lineage>
</organism>
<dbReference type="InterPro" id="IPR011050">
    <property type="entry name" value="Pectin_lyase_fold/virulence"/>
</dbReference>
<dbReference type="GO" id="GO:0051701">
    <property type="term" value="P:biological process involved in interaction with host"/>
    <property type="evidence" value="ECO:0007669"/>
    <property type="project" value="UniProtKB-ARBA"/>
</dbReference>
<dbReference type="RefSeq" id="YP_009151112.1">
    <property type="nucleotide sequence ID" value="NC_027366.1"/>
</dbReference>
<dbReference type="SUPFAM" id="SSF51126">
    <property type="entry name" value="Pectin lyase-like"/>
    <property type="match status" value="1"/>
</dbReference>
<sequence>MANEVKKVKLLLRRGQKQELTNLDEAEVAVTTDTYEMYYGSRAGNVRIAKYADVSDLDKKTDAFISTSAMNVKGGDKTKDDAVGIIATIAMAQTLGRKRVVIPDGQYYIGQTIVVPERIYFDMGKDTELIPTNDVNILQMKPQAHIDGGIINTKRFEGRTFNDFTKACIYLDGNDIFSLVDQLHRISNVVMMGEDHYYTDQKWTGTGIHFYSGKGSGGVPSFISFVQTNNVGIFNFYRGIFLDVDDTITSNDEWAWVTGCNFDGVAMMNCQRSIDMKGAGSVPRDVGGNTFTNLQIQVEKNTERALFCQGSYNRFKGTFWDLHKCPHEVVEFDEGAKFNEVECAHGYEQPQHFRDKGYMNTISSVTNHVPDKLTLAYPLSTPFRPSFIGNQDDYLVRGDARGYTITQTSTHPIKNGMPLTELLTMDTEVGVVWDGTNATYENPIVIEVDTSSDPIYYAQFIGYVTAWKDFPRGCEIEVYDETTAQWYWAHGLDNNSSYPFVVSAPWAGADKATKIRYKFWGTNNDTTKAIEVGRLIAMSSKQEGKAWMPRAGGKLYGDIMFKFFDGVVFEDQNGKQHKFVVENNTGLLVNRNIRLRNHVPAMRNAFNRVPMPFKPYFNGNQDDYLADGVSRGYTVTSSATPLAGALTDILSMDMETGPVFDATNATAQTPITVTINTASDEIPYCAFVGIFSPDNNSPQNVIIEVYDRSSASWVEFHNETGITENFSVSADWNSAMFARQIRIKMWGTNGKNADGSSTNKISLSRVVAQSTKAPGNAFMPKSGGSFTGKVKAAKGFVLPSVTADPADAEVGQMWFRSDL</sequence>
<dbReference type="GeneID" id="24607052"/>
<dbReference type="EMBL" id="KM236245">
    <property type="protein sequence ID" value="AIW03310.1"/>
    <property type="molecule type" value="Genomic_DNA"/>
</dbReference>
<proteinExistence type="predicted"/>
<evidence type="ECO:0000313" key="4">
    <source>
        <dbReference type="Proteomes" id="UP000030206"/>
    </source>
</evidence>
<dbReference type="KEGG" id="vg:24607052"/>
<name>A0A0A0RMM0_9CAUD</name>
<dbReference type="Proteomes" id="UP000030206">
    <property type="component" value="Segment"/>
</dbReference>
<evidence type="ECO:0000256" key="2">
    <source>
        <dbReference type="ARBA" id="ARBA00022844"/>
    </source>
</evidence>
<evidence type="ECO:0000313" key="3">
    <source>
        <dbReference type="EMBL" id="AIW03310.1"/>
    </source>
</evidence>
<protein>
    <submittedName>
        <fullName evidence="3">Tail spike protein</fullName>
    </submittedName>
</protein>
<dbReference type="GO" id="GO:0019058">
    <property type="term" value="P:viral life cycle"/>
    <property type="evidence" value="ECO:0007669"/>
    <property type="project" value="UniProtKB-ARBA"/>
</dbReference>
<dbReference type="OrthoDB" id="5775at10239"/>
<gene>
    <name evidence="3" type="ORF">CPT_Mater153</name>
</gene>
<keyword evidence="4" id="KW-1185">Reference proteome</keyword>
<dbReference type="GO" id="GO:0044423">
    <property type="term" value="C:virion component"/>
    <property type="evidence" value="ECO:0007669"/>
    <property type="project" value="UniProtKB-KW"/>
</dbReference>